<evidence type="ECO:0000313" key="2">
    <source>
        <dbReference type="EMBL" id="KAK3204590.1"/>
    </source>
</evidence>
<keyword evidence="3" id="KW-1185">Reference proteome</keyword>
<dbReference type="PANTHER" id="PTHR33116">
    <property type="entry name" value="REVERSE TRANSCRIPTASE ZINC-BINDING DOMAIN-CONTAINING PROTEIN-RELATED-RELATED"/>
    <property type="match status" value="1"/>
</dbReference>
<dbReference type="Proteomes" id="UP001281410">
    <property type="component" value="Unassembled WGS sequence"/>
</dbReference>
<gene>
    <name evidence="2" type="ORF">Dsin_018636</name>
</gene>
<evidence type="ECO:0000259" key="1">
    <source>
        <dbReference type="Pfam" id="PF13966"/>
    </source>
</evidence>
<comment type="caution">
    <text evidence="2">The sequence shown here is derived from an EMBL/GenBank/DDBJ whole genome shotgun (WGS) entry which is preliminary data.</text>
</comment>
<dbReference type="AlphaFoldDB" id="A0AAE0A5Y6"/>
<evidence type="ECO:0000313" key="3">
    <source>
        <dbReference type="Proteomes" id="UP001281410"/>
    </source>
</evidence>
<protein>
    <recommendedName>
        <fullName evidence="1">Reverse transcriptase zinc-binding domain-containing protein</fullName>
    </recommendedName>
</protein>
<proteinExistence type="predicted"/>
<feature type="domain" description="Reverse transcriptase zinc-binding" evidence="1">
    <location>
        <begin position="112"/>
        <end position="196"/>
    </location>
</feature>
<organism evidence="2 3">
    <name type="scientific">Dipteronia sinensis</name>
    <dbReference type="NCBI Taxonomy" id="43782"/>
    <lineage>
        <taxon>Eukaryota</taxon>
        <taxon>Viridiplantae</taxon>
        <taxon>Streptophyta</taxon>
        <taxon>Embryophyta</taxon>
        <taxon>Tracheophyta</taxon>
        <taxon>Spermatophyta</taxon>
        <taxon>Magnoliopsida</taxon>
        <taxon>eudicotyledons</taxon>
        <taxon>Gunneridae</taxon>
        <taxon>Pentapetalae</taxon>
        <taxon>rosids</taxon>
        <taxon>malvids</taxon>
        <taxon>Sapindales</taxon>
        <taxon>Sapindaceae</taxon>
        <taxon>Hippocastanoideae</taxon>
        <taxon>Acereae</taxon>
        <taxon>Dipteronia</taxon>
    </lineage>
</organism>
<dbReference type="InterPro" id="IPR026960">
    <property type="entry name" value="RVT-Znf"/>
</dbReference>
<dbReference type="EMBL" id="JANJYJ010000006">
    <property type="protein sequence ID" value="KAK3204590.1"/>
    <property type="molecule type" value="Genomic_DNA"/>
</dbReference>
<sequence length="275" mass="32115">MLFFMERKLFKLRPIARPLIQHIIGNGLGTFLWFDNWHPDDPICLKWSSRVIYDSGLPKKAKVSSIVHGDQWVWPCSMSINLLEIKNHMPSYNLNSSLEDCIKWLPTPDGVYSVASTMASLKTPHPLVPWFEHVWYSYNIPRMSFILWLAIRGRLSTLNRVHLYNPYVGAFCVICSSSPKTHAHLFFECAYSKVIWSHLKDMCGRPWNGHSWPRFIAWAAQRWKGKSPSIIVKKLCLVMAVYYIWRERNSIRSRLLSINLKDWPLVALKWNISIG</sequence>
<accession>A0AAE0A5Y6</accession>
<reference evidence="2" key="1">
    <citation type="journal article" date="2023" name="Plant J.">
        <title>Genome sequences and population genomics provide insights into the demographic history, inbreeding, and mutation load of two 'living fossil' tree species of Dipteronia.</title>
        <authorList>
            <person name="Feng Y."/>
            <person name="Comes H.P."/>
            <person name="Chen J."/>
            <person name="Zhu S."/>
            <person name="Lu R."/>
            <person name="Zhang X."/>
            <person name="Li P."/>
            <person name="Qiu J."/>
            <person name="Olsen K.M."/>
            <person name="Qiu Y."/>
        </authorList>
    </citation>
    <scope>NUCLEOTIDE SEQUENCE</scope>
    <source>
        <strain evidence="2">NBL</strain>
    </source>
</reference>
<dbReference type="PANTHER" id="PTHR33116:SF78">
    <property type="entry name" value="OS12G0587133 PROTEIN"/>
    <property type="match status" value="1"/>
</dbReference>
<name>A0AAE0A5Y6_9ROSI</name>
<dbReference type="Pfam" id="PF13966">
    <property type="entry name" value="zf-RVT"/>
    <property type="match status" value="1"/>
</dbReference>